<dbReference type="PANTHER" id="PTHR43808:SF17">
    <property type="entry name" value="PEPTIDASE M20"/>
    <property type="match status" value="1"/>
</dbReference>
<reference evidence="5" key="1">
    <citation type="submission" date="2020-10" db="EMBL/GenBank/DDBJ databases">
        <title>Genomic Encyclopedia of Type Strains, Phase IV (KMG-IV): sequencing the most valuable type-strain genomes for metagenomic binning, comparative biology and taxonomic classification.</title>
        <authorList>
            <person name="Goeker M."/>
        </authorList>
    </citation>
    <scope>NUCLEOTIDE SEQUENCE</scope>
    <source>
        <strain evidence="5">DSM 13886</strain>
    </source>
</reference>
<dbReference type="InterPro" id="IPR011650">
    <property type="entry name" value="Peptidase_M20_dimer"/>
</dbReference>
<dbReference type="EMBL" id="JADBEL010000030">
    <property type="protein sequence ID" value="MBE1556590.1"/>
    <property type="molecule type" value="Genomic_DNA"/>
</dbReference>
<protein>
    <submittedName>
        <fullName evidence="5">Acetylornithine deacetylase/succinyl-diaminopimelate desuccinylase-like protein</fullName>
    </submittedName>
</protein>
<dbReference type="Pfam" id="PF01546">
    <property type="entry name" value="Peptidase_M20"/>
    <property type="match status" value="1"/>
</dbReference>
<dbReference type="Gene3D" id="3.30.70.360">
    <property type="match status" value="1"/>
</dbReference>
<dbReference type="InterPro" id="IPR002933">
    <property type="entry name" value="Peptidase_M20"/>
</dbReference>
<dbReference type="RefSeq" id="WP_192600219.1">
    <property type="nucleotide sequence ID" value="NZ_JADBEL010000030.1"/>
</dbReference>
<proteinExistence type="predicted"/>
<dbReference type="Proteomes" id="UP000658225">
    <property type="component" value="Unassembled WGS sequence"/>
</dbReference>
<dbReference type="SUPFAM" id="SSF53187">
    <property type="entry name" value="Zn-dependent exopeptidases"/>
    <property type="match status" value="1"/>
</dbReference>
<dbReference type="PANTHER" id="PTHR43808">
    <property type="entry name" value="ACETYLORNITHINE DEACETYLASE"/>
    <property type="match status" value="1"/>
</dbReference>
<dbReference type="Gene3D" id="3.40.630.10">
    <property type="entry name" value="Zn peptidases"/>
    <property type="match status" value="1"/>
</dbReference>
<dbReference type="SUPFAM" id="SSF55031">
    <property type="entry name" value="Bacterial exopeptidase dimerisation domain"/>
    <property type="match status" value="1"/>
</dbReference>
<evidence type="ECO:0000313" key="6">
    <source>
        <dbReference type="Proteomes" id="UP000658225"/>
    </source>
</evidence>
<evidence type="ECO:0000256" key="3">
    <source>
        <dbReference type="SAM" id="Coils"/>
    </source>
</evidence>
<dbReference type="AlphaFoldDB" id="A0A927RES1"/>
<keyword evidence="1" id="KW-0479">Metal-binding</keyword>
<dbReference type="GO" id="GO:0016787">
    <property type="term" value="F:hydrolase activity"/>
    <property type="evidence" value="ECO:0007669"/>
    <property type="project" value="UniProtKB-KW"/>
</dbReference>
<gene>
    <name evidence="5" type="ORF">H4683_003715</name>
</gene>
<evidence type="ECO:0000256" key="1">
    <source>
        <dbReference type="ARBA" id="ARBA00022723"/>
    </source>
</evidence>
<sequence length="437" mass="46883">MSEKSIIDKSKQEYNVSTEVKEVYKLLRSNSQVEKGLSFLRKDNDYTTNEQIELTAIQAPTFQEEKRGIYYQEKLRNLGIENVEIDEVGNVFGIRTGTGNGPTLVLCAHLDTVFPEGTDTVAKNIDGKIYAPGIADDGRGLASVLTIIRALNDANIQTVGDLIIGATVGEEGLGDLLGVKTFFENRNDIDGFISIEPGEPDRIIYLGTGSKRYKVSFRGPGGHSFGNFGTPSPIHALGRAIAKIASLETPVNPKTTYNVGLINGGTSVNTIAEVGEMVIDLRSNSQDELVALEEKVVNIIEEAAEEENLRWKKVNDITVDLELVGNRPAGVQNPESIIVQASAAATSAIGFEQILSDAGSTDSNVPINLGIPAVTLGGGGDSGGYHTLNEYYNPTDAYYGVQKILLTILGLVGLENVTLPLLSKIASGKSDIKNSEH</sequence>
<feature type="coiled-coil region" evidence="3">
    <location>
        <begin position="282"/>
        <end position="309"/>
    </location>
</feature>
<accession>A0A927RES1</accession>
<dbReference type="InterPro" id="IPR036264">
    <property type="entry name" value="Bact_exopeptidase_dim_dom"/>
</dbReference>
<evidence type="ECO:0000313" key="5">
    <source>
        <dbReference type="EMBL" id="MBE1556590.1"/>
    </source>
</evidence>
<dbReference type="InterPro" id="IPR050072">
    <property type="entry name" value="Peptidase_M20A"/>
</dbReference>
<evidence type="ECO:0000256" key="2">
    <source>
        <dbReference type="ARBA" id="ARBA00022801"/>
    </source>
</evidence>
<evidence type="ECO:0000259" key="4">
    <source>
        <dbReference type="Pfam" id="PF07687"/>
    </source>
</evidence>
<keyword evidence="2" id="KW-0378">Hydrolase</keyword>
<comment type="caution">
    <text evidence="5">The sequence shown here is derived from an EMBL/GenBank/DDBJ whole genome shotgun (WGS) entry which is preliminary data.</text>
</comment>
<dbReference type="Pfam" id="PF07687">
    <property type="entry name" value="M20_dimer"/>
    <property type="match status" value="1"/>
</dbReference>
<keyword evidence="3" id="KW-0175">Coiled coil</keyword>
<dbReference type="GO" id="GO:0046872">
    <property type="term" value="F:metal ion binding"/>
    <property type="evidence" value="ECO:0007669"/>
    <property type="project" value="UniProtKB-KW"/>
</dbReference>
<keyword evidence="6" id="KW-1185">Reference proteome</keyword>
<feature type="domain" description="Peptidase M20 dimerisation" evidence="4">
    <location>
        <begin position="209"/>
        <end position="306"/>
    </location>
</feature>
<organism evidence="5 6">
    <name type="scientific">Sporosarcina limicola</name>
    <dbReference type="NCBI Taxonomy" id="34101"/>
    <lineage>
        <taxon>Bacteria</taxon>
        <taxon>Bacillati</taxon>
        <taxon>Bacillota</taxon>
        <taxon>Bacilli</taxon>
        <taxon>Bacillales</taxon>
        <taxon>Caryophanaceae</taxon>
        <taxon>Sporosarcina</taxon>
    </lineage>
</organism>
<name>A0A927RES1_9BACL</name>